<evidence type="ECO:0000313" key="2">
    <source>
        <dbReference type="EMBL" id="KAE8985776.1"/>
    </source>
</evidence>
<feature type="region of interest" description="Disordered" evidence="1">
    <location>
        <begin position="67"/>
        <end position="90"/>
    </location>
</feature>
<sequence>MEELLLGELRALQGRPVASFFEDDTVDDIWSFMLPWCDHVRGAVGYWEGESSDPLFQSYHGLKIHSPRKTSVSQSDEEADEQINSQRFHL</sequence>
<evidence type="ECO:0000256" key="1">
    <source>
        <dbReference type="SAM" id="MobiDB-lite"/>
    </source>
</evidence>
<dbReference type="Proteomes" id="UP000435112">
    <property type="component" value="Unassembled WGS sequence"/>
</dbReference>
<dbReference type="EMBL" id="QXFT01002555">
    <property type="protein sequence ID" value="KAE9296443.1"/>
    <property type="molecule type" value="Genomic_DNA"/>
</dbReference>
<dbReference type="AlphaFoldDB" id="A0A6A4CZ76"/>
<dbReference type="Proteomes" id="UP000434957">
    <property type="component" value="Unassembled WGS sequence"/>
</dbReference>
<dbReference type="OrthoDB" id="10435748at2759"/>
<comment type="caution">
    <text evidence="3">The sequence shown here is derived from an EMBL/GenBank/DDBJ whole genome shotgun (WGS) entry which is preliminary data.</text>
</comment>
<dbReference type="EMBL" id="QXFU01002433">
    <property type="protein sequence ID" value="KAE8985776.1"/>
    <property type="molecule type" value="Genomic_DNA"/>
</dbReference>
<evidence type="ECO:0000313" key="3">
    <source>
        <dbReference type="EMBL" id="KAE9296443.1"/>
    </source>
</evidence>
<keyword evidence="4" id="KW-1185">Reference proteome</keyword>
<organism evidence="3 4">
    <name type="scientific">Phytophthora rubi</name>
    <dbReference type="NCBI Taxonomy" id="129364"/>
    <lineage>
        <taxon>Eukaryota</taxon>
        <taxon>Sar</taxon>
        <taxon>Stramenopiles</taxon>
        <taxon>Oomycota</taxon>
        <taxon>Peronosporomycetes</taxon>
        <taxon>Peronosporales</taxon>
        <taxon>Peronosporaceae</taxon>
        <taxon>Phytophthora</taxon>
    </lineage>
</organism>
<protein>
    <submittedName>
        <fullName evidence="3">Uncharacterized protein</fullName>
    </submittedName>
</protein>
<reference evidence="3 4" key="1">
    <citation type="submission" date="2018-08" db="EMBL/GenBank/DDBJ databases">
        <title>Genomic investigation of the strawberry pathogen Phytophthora fragariae indicates pathogenicity is determined by transcriptional variation in three key races.</title>
        <authorList>
            <person name="Adams T.M."/>
            <person name="Armitage A.D."/>
            <person name="Sobczyk M.K."/>
            <person name="Bates H.J."/>
            <person name="Dunwell J.M."/>
            <person name="Nellist C.F."/>
            <person name="Harrison R.J."/>
        </authorList>
    </citation>
    <scope>NUCLEOTIDE SEQUENCE [LARGE SCALE GENOMIC DNA]</scope>
    <source>
        <strain evidence="2 5">SCRP324</strain>
        <strain evidence="3 4">SCRP333</strain>
    </source>
</reference>
<evidence type="ECO:0000313" key="5">
    <source>
        <dbReference type="Proteomes" id="UP000435112"/>
    </source>
</evidence>
<name>A0A6A4CZ76_9STRA</name>
<accession>A0A6A4CZ76</accession>
<proteinExistence type="predicted"/>
<evidence type="ECO:0000313" key="4">
    <source>
        <dbReference type="Proteomes" id="UP000434957"/>
    </source>
</evidence>
<gene>
    <name evidence="2" type="ORF">PR002_g22540</name>
    <name evidence="3" type="ORF">PR003_g23755</name>
</gene>